<dbReference type="EC" id="1.5.1.54" evidence="12"/>
<dbReference type="Proteomes" id="UP000823637">
    <property type="component" value="Unassembled WGS sequence"/>
</dbReference>
<dbReference type="GO" id="GO:0106312">
    <property type="term" value="F:methylenetetrahydrofolate reductase (NADH) activity"/>
    <property type="evidence" value="ECO:0007669"/>
    <property type="project" value="UniProtKB-EC"/>
</dbReference>
<keyword evidence="5 12" id="KW-0285">Flavoprotein</keyword>
<evidence type="ECO:0000256" key="9">
    <source>
        <dbReference type="ARBA" id="ARBA00023167"/>
    </source>
</evidence>
<dbReference type="CDD" id="cd00537">
    <property type="entry name" value="MTHFR"/>
    <property type="match status" value="1"/>
</dbReference>
<dbReference type="EMBL" id="JADIMR010000021">
    <property type="protein sequence ID" value="MBO8446418.1"/>
    <property type="molecule type" value="Genomic_DNA"/>
</dbReference>
<dbReference type="Gene3D" id="3.20.20.220">
    <property type="match status" value="1"/>
</dbReference>
<evidence type="ECO:0000256" key="3">
    <source>
        <dbReference type="ARBA" id="ARBA00006743"/>
    </source>
</evidence>
<dbReference type="GO" id="GO:0009086">
    <property type="term" value="P:methionine biosynthetic process"/>
    <property type="evidence" value="ECO:0007669"/>
    <property type="project" value="UniProtKB-KW"/>
</dbReference>
<dbReference type="GO" id="GO:0035999">
    <property type="term" value="P:tetrahydrofolate interconversion"/>
    <property type="evidence" value="ECO:0007669"/>
    <property type="project" value="TreeGrafter"/>
</dbReference>
<evidence type="ECO:0000313" key="13">
    <source>
        <dbReference type="EMBL" id="MBO8446418.1"/>
    </source>
</evidence>
<protein>
    <recommendedName>
        <fullName evidence="12">Methylenetetrahydrofolate reductase</fullName>
        <ecNumber evidence="12">1.5.1.54</ecNumber>
    </recommendedName>
</protein>
<evidence type="ECO:0000256" key="1">
    <source>
        <dbReference type="ARBA" id="ARBA00001974"/>
    </source>
</evidence>
<gene>
    <name evidence="13" type="primary">metF</name>
    <name evidence="13" type="ORF">IAC32_01535</name>
</gene>
<comment type="pathway">
    <text evidence="10">Amino-acid biosynthesis; L-methionine biosynthesis via de novo pathway.</text>
</comment>
<keyword evidence="8" id="KW-0520">NAD</keyword>
<evidence type="ECO:0000256" key="5">
    <source>
        <dbReference type="ARBA" id="ARBA00022630"/>
    </source>
</evidence>
<evidence type="ECO:0000256" key="8">
    <source>
        <dbReference type="ARBA" id="ARBA00023027"/>
    </source>
</evidence>
<evidence type="ECO:0000256" key="6">
    <source>
        <dbReference type="ARBA" id="ARBA00022827"/>
    </source>
</evidence>
<dbReference type="InterPro" id="IPR029041">
    <property type="entry name" value="FAD-linked_oxidoreductase-like"/>
</dbReference>
<evidence type="ECO:0000256" key="2">
    <source>
        <dbReference type="ARBA" id="ARBA00004777"/>
    </source>
</evidence>
<name>A0A9D9HDY6_9BACT</name>
<dbReference type="AlphaFoldDB" id="A0A9D9HDY6"/>
<keyword evidence="9" id="KW-0486">Methionine biosynthesis</keyword>
<proteinExistence type="inferred from homology"/>
<dbReference type="FunFam" id="3.20.20.220:FF:000015">
    <property type="entry name" value="Methylenetetrahydrofolate reductase"/>
    <property type="match status" value="1"/>
</dbReference>
<organism evidence="13 14">
    <name type="scientific">Candidatus Enterocola intestinipullorum</name>
    <dbReference type="NCBI Taxonomy" id="2840783"/>
    <lineage>
        <taxon>Bacteria</taxon>
        <taxon>Pseudomonadati</taxon>
        <taxon>Bacteroidota</taxon>
        <taxon>Bacteroidia</taxon>
        <taxon>Bacteroidales</taxon>
        <taxon>Candidatus Enterocola</taxon>
    </lineage>
</organism>
<dbReference type="Pfam" id="PF02219">
    <property type="entry name" value="MTHFR"/>
    <property type="match status" value="1"/>
</dbReference>
<reference evidence="13" key="2">
    <citation type="journal article" date="2021" name="PeerJ">
        <title>Extensive microbial diversity within the chicken gut microbiome revealed by metagenomics and culture.</title>
        <authorList>
            <person name="Gilroy R."/>
            <person name="Ravi A."/>
            <person name="Getino M."/>
            <person name="Pursley I."/>
            <person name="Horton D.L."/>
            <person name="Alikhan N.F."/>
            <person name="Baker D."/>
            <person name="Gharbi K."/>
            <person name="Hall N."/>
            <person name="Watson M."/>
            <person name="Adriaenssens E.M."/>
            <person name="Foster-Nyarko E."/>
            <person name="Jarju S."/>
            <person name="Secka A."/>
            <person name="Antonio M."/>
            <person name="Oren A."/>
            <person name="Chaudhuri R.R."/>
            <person name="La Ragione R."/>
            <person name="Hildebrand F."/>
            <person name="Pallen M.J."/>
        </authorList>
    </citation>
    <scope>NUCLEOTIDE SEQUENCE</scope>
    <source>
        <strain evidence="13">D3-1215</strain>
    </source>
</reference>
<dbReference type="InterPro" id="IPR004620">
    <property type="entry name" value="MTHF_reductase_bac"/>
</dbReference>
<evidence type="ECO:0000256" key="11">
    <source>
        <dbReference type="ARBA" id="ARBA00048628"/>
    </source>
</evidence>
<dbReference type="PANTHER" id="PTHR45754:SF3">
    <property type="entry name" value="METHYLENETETRAHYDROFOLATE REDUCTASE (NADPH)"/>
    <property type="match status" value="1"/>
</dbReference>
<keyword evidence="6 12" id="KW-0274">FAD</keyword>
<keyword evidence="7 12" id="KW-0560">Oxidoreductase</keyword>
<comment type="cofactor">
    <cofactor evidence="1 12">
        <name>FAD</name>
        <dbReference type="ChEBI" id="CHEBI:57692"/>
    </cofactor>
</comment>
<dbReference type="SUPFAM" id="SSF51730">
    <property type="entry name" value="FAD-linked oxidoreductase"/>
    <property type="match status" value="1"/>
</dbReference>
<comment type="catalytic activity">
    <reaction evidence="11">
        <text>(6S)-5-methyl-5,6,7,8-tetrahydrofolate + NAD(+) = (6R)-5,10-methylene-5,6,7,8-tetrahydrofolate + NADH + H(+)</text>
        <dbReference type="Rhea" id="RHEA:19821"/>
        <dbReference type="ChEBI" id="CHEBI:15378"/>
        <dbReference type="ChEBI" id="CHEBI:15636"/>
        <dbReference type="ChEBI" id="CHEBI:18608"/>
        <dbReference type="ChEBI" id="CHEBI:57540"/>
        <dbReference type="ChEBI" id="CHEBI:57945"/>
        <dbReference type="EC" id="1.5.1.54"/>
    </reaction>
    <physiologicalReaction direction="right-to-left" evidence="11">
        <dbReference type="Rhea" id="RHEA:19823"/>
    </physiologicalReaction>
</comment>
<comment type="caution">
    <text evidence="13">The sequence shown here is derived from an EMBL/GenBank/DDBJ whole genome shotgun (WGS) entry which is preliminary data.</text>
</comment>
<dbReference type="GO" id="GO:0071949">
    <property type="term" value="F:FAD binding"/>
    <property type="evidence" value="ECO:0007669"/>
    <property type="project" value="TreeGrafter"/>
</dbReference>
<sequence>MDISELLEKSDSTLFTFELLPPLKGRGLEALYKTIDTLREFSPAYINVTSHAADTQYRETADGVFEKKIVRKRPSSVATAAAIKFKYDIEVVPHVICSGYNREETENLLIDMDFLGLQNLFVLRGDAQKGSRVFIPKEDGHSHTTELMQQVNDMNAGRYLDAGLKVTKPTNFSMGVACYPEKHIEAPNMETDIFYLKEKIRLGAKYAVTQMFFDNDKYFAFVERCRAEGINIPIVPGVKPLSAVNDINLLPQTFNIDLPEELYKEAAKCKDKDSIRALGIEWCTAQCKDLKARGVPSIHFYTLGEGDNVAKICSQVY</sequence>
<evidence type="ECO:0000256" key="4">
    <source>
        <dbReference type="ARBA" id="ARBA00022605"/>
    </source>
</evidence>
<evidence type="ECO:0000256" key="7">
    <source>
        <dbReference type="ARBA" id="ARBA00023002"/>
    </source>
</evidence>
<dbReference type="GO" id="GO:0005829">
    <property type="term" value="C:cytosol"/>
    <property type="evidence" value="ECO:0007669"/>
    <property type="project" value="InterPro"/>
</dbReference>
<accession>A0A9D9HDY6</accession>
<evidence type="ECO:0000313" key="14">
    <source>
        <dbReference type="Proteomes" id="UP000823637"/>
    </source>
</evidence>
<comment type="pathway">
    <text evidence="2 12">One-carbon metabolism; tetrahydrofolate interconversion.</text>
</comment>
<keyword evidence="4" id="KW-0028">Amino-acid biosynthesis</keyword>
<reference evidence="13" key="1">
    <citation type="submission" date="2020-10" db="EMBL/GenBank/DDBJ databases">
        <authorList>
            <person name="Gilroy R."/>
        </authorList>
    </citation>
    <scope>NUCLEOTIDE SEQUENCE</scope>
    <source>
        <strain evidence="13">D3-1215</strain>
    </source>
</reference>
<dbReference type="PANTHER" id="PTHR45754">
    <property type="entry name" value="METHYLENETETRAHYDROFOLATE REDUCTASE"/>
    <property type="match status" value="1"/>
</dbReference>
<dbReference type="NCBIfam" id="TIGR00676">
    <property type="entry name" value="fadh2"/>
    <property type="match status" value="1"/>
</dbReference>
<comment type="similarity">
    <text evidence="3 12">Belongs to the methylenetetrahydrofolate reductase family.</text>
</comment>
<dbReference type="InterPro" id="IPR003171">
    <property type="entry name" value="Mehydrof_redctse-like"/>
</dbReference>
<evidence type="ECO:0000256" key="10">
    <source>
        <dbReference type="ARBA" id="ARBA00034478"/>
    </source>
</evidence>
<evidence type="ECO:0000256" key="12">
    <source>
        <dbReference type="RuleBase" id="RU003862"/>
    </source>
</evidence>